<evidence type="ECO:0000256" key="15">
    <source>
        <dbReference type="ARBA" id="ARBA00023136"/>
    </source>
</evidence>
<organism evidence="24 25">
    <name type="scientific">Hordeum vulgare subsp. vulgare</name>
    <name type="common">Domesticated barley</name>
    <dbReference type="NCBI Taxonomy" id="112509"/>
    <lineage>
        <taxon>Eukaryota</taxon>
        <taxon>Viridiplantae</taxon>
        <taxon>Streptophyta</taxon>
        <taxon>Embryophyta</taxon>
        <taxon>Tracheophyta</taxon>
        <taxon>Spermatophyta</taxon>
        <taxon>Magnoliopsida</taxon>
        <taxon>Liliopsida</taxon>
        <taxon>Poales</taxon>
        <taxon>Poaceae</taxon>
        <taxon>BOP clade</taxon>
        <taxon>Pooideae</taxon>
        <taxon>Triticodae</taxon>
        <taxon>Triticeae</taxon>
        <taxon>Hordeinae</taxon>
        <taxon>Hordeum</taxon>
    </lineage>
</organism>
<dbReference type="PROSITE" id="PS00108">
    <property type="entry name" value="PROTEIN_KINASE_ST"/>
    <property type="match status" value="1"/>
</dbReference>
<keyword evidence="13 20" id="KW-0067">ATP-binding</keyword>
<evidence type="ECO:0000256" key="7">
    <source>
        <dbReference type="ARBA" id="ARBA00022679"/>
    </source>
</evidence>
<keyword evidence="25" id="KW-1185">Reference proteome</keyword>
<reference evidence="25" key="1">
    <citation type="journal article" date="2012" name="Nature">
        <title>A physical, genetic and functional sequence assembly of the barley genome.</title>
        <authorList>
            <consortium name="The International Barley Genome Sequencing Consortium"/>
            <person name="Mayer K.F."/>
            <person name="Waugh R."/>
            <person name="Brown J.W."/>
            <person name="Schulman A."/>
            <person name="Langridge P."/>
            <person name="Platzer M."/>
            <person name="Fincher G.B."/>
            <person name="Muehlbauer G.J."/>
            <person name="Sato K."/>
            <person name="Close T.J."/>
            <person name="Wise R.P."/>
            <person name="Stein N."/>
        </authorList>
    </citation>
    <scope>NUCLEOTIDE SEQUENCE [LARGE SCALE GENOMIC DNA]</scope>
    <source>
        <strain evidence="25">cv. Morex</strain>
    </source>
</reference>
<dbReference type="SMR" id="A0A8I6YHL5"/>
<dbReference type="InterPro" id="IPR011009">
    <property type="entry name" value="Kinase-like_dom_sf"/>
</dbReference>
<dbReference type="EnsemblPlants" id="HORVU.MOREX.r3.7HG0636560.1">
    <property type="protein sequence ID" value="HORVU.MOREX.r3.7HG0636560.1.CDS1"/>
    <property type="gene ID" value="HORVU.MOREX.r3.7HG0636560"/>
</dbReference>
<name>A0A8I6YHL5_HORVV</name>
<dbReference type="InterPro" id="IPR032675">
    <property type="entry name" value="LRR_dom_sf"/>
</dbReference>
<keyword evidence="15 21" id="KW-0472">Membrane</keyword>
<evidence type="ECO:0000256" key="12">
    <source>
        <dbReference type="ARBA" id="ARBA00022777"/>
    </source>
</evidence>
<feature type="transmembrane region" description="Helical" evidence="21">
    <location>
        <begin position="630"/>
        <end position="652"/>
    </location>
</feature>
<reference evidence="24" key="2">
    <citation type="submission" date="2020-10" db="EMBL/GenBank/DDBJ databases">
        <authorList>
            <person name="Scholz U."/>
            <person name="Mascher M."/>
            <person name="Fiebig A."/>
        </authorList>
    </citation>
    <scope>NUCLEOTIDE SEQUENCE [LARGE SCALE GENOMIC DNA]</scope>
    <source>
        <strain evidence="24">cv. Morex</strain>
    </source>
</reference>
<dbReference type="Pfam" id="PF23598">
    <property type="entry name" value="LRR_14"/>
    <property type="match status" value="1"/>
</dbReference>
<dbReference type="Pfam" id="PF00069">
    <property type="entry name" value="Pkinase"/>
    <property type="match status" value="1"/>
</dbReference>
<evidence type="ECO:0000256" key="17">
    <source>
        <dbReference type="ARBA" id="ARBA00023180"/>
    </source>
</evidence>
<evidence type="ECO:0000256" key="1">
    <source>
        <dbReference type="ARBA" id="ARBA00004162"/>
    </source>
</evidence>
<dbReference type="InterPro" id="IPR008271">
    <property type="entry name" value="Ser/Thr_kinase_AS"/>
</dbReference>
<evidence type="ECO:0000313" key="25">
    <source>
        <dbReference type="Proteomes" id="UP000011116"/>
    </source>
</evidence>
<evidence type="ECO:0000256" key="21">
    <source>
        <dbReference type="SAM" id="Phobius"/>
    </source>
</evidence>
<keyword evidence="16" id="KW-0675">Receptor</keyword>
<keyword evidence="7" id="KW-0808">Transferase</keyword>
<comment type="similarity">
    <text evidence="2">Belongs to the protein kinase superfamily. Ser/Thr protein kinase family.</text>
</comment>
<dbReference type="InterPro" id="IPR051716">
    <property type="entry name" value="Plant_RL_S/T_kinase"/>
</dbReference>
<dbReference type="SUPFAM" id="SSF52047">
    <property type="entry name" value="RNI-like"/>
    <property type="match status" value="1"/>
</dbReference>
<dbReference type="AlphaFoldDB" id="A0A8I6YHL5"/>
<dbReference type="Gene3D" id="3.80.10.10">
    <property type="entry name" value="Ribonuclease Inhibitor"/>
    <property type="match status" value="4"/>
</dbReference>
<comment type="subcellular location">
    <subcellularLocation>
        <location evidence="1">Cell membrane</location>
        <topology evidence="1">Single-pass membrane protein</topology>
    </subcellularLocation>
</comment>
<dbReference type="Pfam" id="PF00560">
    <property type="entry name" value="LRR_1"/>
    <property type="match status" value="3"/>
</dbReference>
<keyword evidence="11 20" id="KW-0547">Nucleotide-binding</keyword>
<accession>A0A8I6YHL5</accession>
<dbReference type="FunFam" id="3.30.200.20:FF:000432">
    <property type="entry name" value="LRR receptor-like serine/threonine-protein kinase EFR"/>
    <property type="match status" value="1"/>
</dbReference>
<evidence type="ECO:0000256" key="14">
    <source>
        <dbReference type="ARBA" id="ARBA00022989"/>
    </source>
</evidence>
<keyword evidence="9 22" id="KW-0732">Signal</keyword>
<comment type="catalytic activity">
    <reaction evidence="19">
        <text>L-seryl-[protein] + ATP = O-phospho-L-seryl-[protein] + ADP + H(+)</text>
        <dbReference type="Rhea" id="RHEA:17989"/>
        <dbReference type="Rhea" id="RHEA-COMP:9863"/>
        <dbReference type="Rhea" id="RHEA-COMP:11604"/>
        <dbReference type="ChEBI" id="CHEBI:15378"/>
        <dbReference type="ChEBI" id="CHEBI:29999"/>
        <dbReference type="ChEBI" id="CHEBI:30616"/>
        <dbReference type="ChEBI" id="CHEBI:83421"/>
        <dbReference type="ChEBI" id="CHEBI:456216"/>
        <dbReference type="EC" id="2.7.11.1"/>
    </reaction>
</comment>
<dbReference type="PANTHER" id="PTHR48053:SF6">
    <property type="entry name" value="PROTEIN KINASE DOMAIN-CONTAINING PROTEIN"/>
    <property type="match status" value="1"/>
</dbReference>
<dbReference type="Gene3D" id="1.10.510.10">
    <property type="entry name" value="Transferase(Phosphotransferase) domain 1"/>
    <property type="match status" value="1"/>
</dbReference>
<keyword evidence="4" id="KW-1003">Cell membrane</keyword>
<dbReference type="InterPro" id="IPR017441">
    <property type="entry name" value="Protein_kinase_ATP_BS"/>
</dbReference>
<sequence length="884" mass="96529">MASMRPRRLGKPTTLIFPTLLLLSLGAIKISSAPLPDNSTDVLWLEAFKHEIISDPSGWLSSWNSSSSHCLWPGVKCSPTHPGRVVALQLFGLNLAGQISSSIGNLTFLTTLNLSTNGFSGQLPPLDHLQKLQVLDLSMNQLHGSIPYAISNCSNLRKVDLAKNFLIGEIPPKVGLLPNLSVLRLSFNNLTGAIPPILANITSMEKLILSYNSLTGSIPHEFGKLTNMSRLSLGGNRLSGGFPQCLFNISKSLQILGLESNMLSNKLPSNIGDDLPNLQVLYLNHNMFEGQIPASLGNALGLERLELGTNYLTGEITSSLGKLSNLYYLNLQQNNLEAVDKQSWEFFNGLTNCTSLEVLSLAGNQLQGTIPNTIGNFSSSLTEIYLGGNKLSGMVRTSVGNLGSLYFLGLEYNNLTGTIEEWTGKLTKLQGLNLQVNSFIGSLPSSLGQLTQLTELNLGNNIFEGPIPPTLGNLQQLSLLNLNQNNLQANIPTQIGSLTTLVSLDLSSNKLTGKIPDTLSKCQNIQTMQMAQNLLVGTIPISFRMLQSLSMLNLSHNSLSGAIPVSLNELQLSELDLSYNHLEGEIPRNGVFENAASTYLGGNWGLCGGVASLHMPLCHAVSRRSEIEYYLIRALIPLFGFMSITMLAYITIFGKKRSQRRKLLFLSFGKKFPRVSYNDLSRATGNFSEANLIGRGSYGSVYRGKLTQSKIQVAIKVFDLSLKCADRSFVTECDVLRSIRHRSLLPILTACSTIDNNSEAFKALIYEFMPKGNLDTWLHHKISDRSPKCLSLAQRATVVVCVADALAYLHYDCERQIVHCDVKPTNILLDDDMNAYLGDFGIASLVGHSSSNTSVGLKGTIGYIAPGMYTTPSVPKYKSFKRFH</sequence>
<evidence type="ECO:0000256" key="5">
    <source>
        <dbReference type="ARBA" id="ARBA00022527"/>
    </source>
</evidence>
<evidence type="ECO:0000256" key="2">
    <source>
        <dbReference type="ARBA" id="ARBA00008684"/>
    </source>
</evidence>
<dbReference type="SMART" id="SM00365">
    <property type="entry name" value="LRR_SD22"/>
    <property type="match status" value="4"/>
</dbReference>
<dbReference type="EC" id="2.7.11.1" evidence="3"/>
<dbReference type="Gene3D" id="3.30.200.20">
    <property type="entry name" value="Phosphorylase Kinase, domain 1"/>
    <property type="match status" value="1"/>
</dbReference>
<keyword evidence="14 21" id="KW-1133">Transmembrane helix</keyword>
<evidence type="ECO:0000256" key="22">
    <source>
        <dbReference type="SAM" id="SignalP"/>
    </source>
</evidence>
<dbReference type="InterPro" id="IPR000719">
    <property type="entry name" value="Prot_kinase_dom"/>
</dbReference>
<evidence type="ECO:0000256" key="4">
    <source>
        <dbReference type="ARBA" id="ARBA00022475"/>
    </source>
</evidence>
<dbReference type="SUPFAM" id="SSF52058">
    <property type="entry name" value="L domain-like"/>
    <property type="match status" value="1"/>
</dbReference>
<comment type="catalytic activity">
    <reaction evidence="18">
        <text>L-threonyl-[protein] + ATP = O-phospho-L-threonyl-[protein] + ADP + H(+)</text>
        <dbReference type="Rhea" id="RHEA:46608"/>
        <dbReference type="Rhea" id="RHEA-COMP:11060"/>
        <dbReference type="Rhea" id="RHEA-COMP:11605"/>
        <dbReference type="ChEBI" id="CHEBI:15378"/>
        <dbReference type="ChEBI" id="CHEBI:30013"/>
        <dbReference type="ChEBI" id="CHEBI:30616"/>
        <dbReference type="ChEBI" id="CHEBI:61977"/>
        <dbReference type="ChEBI" id="CHEBI:456216"/>
        <dbReference type="EC" id="2.7.11.1"/>
    </reaction>
</comment>
<dbReference type="PROSITE" id="PS00107">
    <property type="entry name" value="PROTEIN_KINASE_ATP"/>
    <property type="match status" value="1"/>
</dbReference>
<dbReference type="Proteomes" id="UP000011116">
    <property type="component" value="Chromosome 7H"/>
</dbReference>
<dbReference type="GO" id="GO:0005886">
    <property type="term" value="C:plasma membrane"/>
    <property type="evidence" value="ECO:0007669"/>
    <property type="project" value="UniProtKB-SubCell"/>
</dbReference>
<dbReference type="PROSITE" id="PS50011">
    <property type="entry name" value="PROTEIN_KINASE_DOM"/>
    <property type="match status" value="1"/>
</dbReference>
<evidence type="ECO:0000256" key="19">
    <source>
        <dbReference type="ARBA" id="ARBA00048679"/>
    </source>
</evidence>
<evidence type="ECO:0000256" key="9">
    <source>
        <dbReference type="ARBA" id="ARBA00022729"/>
    </source>
</evidence>
<dbReference type="InterPro" id="IPR001611">
    <property type="entry name" value="Leu-rich_rpt"/>
</dbReference>
<keyword evidence="8 21" id="KW-0812">Transmembrane</keyword>
<keyword evidence="10" id="KW-0677">Repeat</keyword>
<dbReference type="SMART" id="SM00369">
    <property type="entry name" value="LRR_TYP"/>
    <property type="match status" value="10"/>
</dbReference>
<keyword evidence="12" id="KW-0418">Kinase</keyword>
<evidence type="ECO:0000256" key="3">
    <source>
        <dbReference type="ARBA" id="ARBA00012513"/>
    </source>
</evidence>
<dbReference type="PRINTS" id="PR00019">
    <property type="entry name" value="LEURICHRPT"/>
</dbReference>
<protein>
    <recommendedName>
        <fullName evidence="3">non-specific serine/threonine protein kinase</fullName>
        <ecNumber evidence="3">2.7.11.1</ecNumber>
    </recommendedName>
</protein>
<evidence type="ECO:0000313" key="24">
    <source>
        <dbReference type="EnsemblPlants" id="HORVU.MOREX.r3.7HG0636560.1.CDS1"/>
    </source>
</evidence>
<feature type="chain" id="PRO_5035181117" description="non-specific serine/threonine protein kinase" evidence="22">
    <location>
        <begin position="33"/>
        <end position="884"/>
    </location>
</feature>
<dbReference type="InterPro" id="IPR013210">
    <property type="entry name" value="LRR_N_plant-typ"/>
</dbReference>
<evidence type="ECO:0000256" key="18">
    <source>
        <dbReference type="ARBA" id="ARBA00047899"/>
    </source>
</evidence>
<proteinExistence type="inferred from homology"/>
<evidence type="ECO:0000256" key="13">
    <source>
        <dbReference type="ARBA" id="ARBA00022840"/>
    </source>
</evidence>
<dbReference type="SMART" id="SM00220">
    <property type="entry name" value="S_TKc"/>
    <property type="match status" value="1"/>
</dbReference>
<evidence type="ECO:0000256" key="20">
    <source>
        <dbReference type="PROSITE-ProRule" id="PRU10141"/>
    </source>
</evidence>
<evidence type="ECO:0000256" key="6">
    <source>
        <dbReference type="ARBA" id="ARBA00022614"/>
    </source>
</evidence>
<evidence type="ECO:0000256" key="11">
    <source>
        <dbReference type="ARBA" id="ARBA00022741"/>
    </source>
</evidence>
<feature type="binding site" evidence="20">
    <location>
        <position position="716"/>
    </location>
    <ligand>
        <name>ATP</name>
        <dbReference type="ChEBI" id="CHEBI:30616"/>
    </ligand>
</feature>
<feature type="domain" description="Protein kinase" evidence="23">
    <location>
        <begin position="687"/>
        <end position="884"/>
    </location>
</feature>
<evidence type="ECO:0000259" key="23">
    <source>
        <dbReference type="PROSITE" id="PS50011"/>
    </source>
</evidence>
<dbReference type="Gramene" id="HORVU.MOREX.r3.7HG0636560.1">
    <property type="protein sequence ID" value="HORVU.MOREX.r3.7HG0636560.1.CDS1"/>
    <property type="gene ID" value="HORVU.MOREX.r3.7HG0636560"/>
</dbReference>
<dbReference type="GO" id="GO:0005524">
    <property type="term" value="F:ATP binding"/>
    <property type="evidence" value="ECO:0007669"/>
    <property type="project" value="UniProtKB-UniRule"/>
</dbReference>
<dbReference type="SUPFAM" id="SSF56112">
    <property type="entry name" value="Protein kinase-like (PK-like)"/>
    <property type="match status" value="1"/>
</dbReference>
<keyword evidence="5" id="KW-0723">Serine/threonine-protein kinase</keyword>
<dbReference type="InterPro" id="IPR003591">
    <property type="entry name" value="Leu-rich_rpt_typical-subtyp"/>
</dbReference>
<evidence type="ECO:0000256" key="10">
    <source>
        <dbReference type="ARBA" id="ARBA00022737"/>
    </source>
</evidence>
<keyword evidence="17" id="KW-0325">Glycoprotein</keyword>
<dbReference type="Pfam" id="PF13855">
    <property type="entry name" value="LRR_8"/>
    <property type="match status" value="1"/>
</dbReference>
<evidence type="ECO:0000256" key="8">
    <source>
        <dbReference type="ARBA" id="ARBA00022692"/>
    </source>
</evidence>
<dbReference type="PANTHER" id="PTHR48053">
    <property type="entry name" value="LEUCINE RICH REPEAT FAMILY PROTEIN, EXPRESSED"/>
    <property type="match status" value="1"/>
</dbReference>
<dbReference type="GO" id="GO:0004674">
    <property type="term" value="F:protein serine/threonine kinase activity"/>
    <property type="evidence" value="ECO:0007669"/>
    <property type="project" value="UniProtKB-KW"/>
</dbReference>
<reference evidence="24" key="3">
    <citation type="submission" date="2022-01" db="UniProtKB">
        <authorList>
            <consortium name="EnsemblPlants"/>
        </authorList>
    </citation>
    <scope>IDENTIFICATION</scope>
    <source>
        <strain evidence="24">subsp. vulgare</strain>
    </source>
</reference>
<feature type="signal peptide" evidence="22">
    <location>
        <begin position="1"/>
        <end position="32"/>
    </location>
</feature>
<dbReference type="InterPro" id="IPR055414">
    <property type="entry name" value="LRR_R13L4/SHOC2-like"/>
</dbReference>
<dbReference type="Pfam" id="PF08263">
    <property type="entry name" value="LRRNT_2"/>
    <property type="match status" value="1"/>
</dbReference>
<keyword evidence="6" id="KW-0433">Leucine-rich repeat</keyword>
<dbReference type="FunFam" id="3.80.10.10:FF:000095">
    <property type="entry name" value="LRR receptor-like serine/threonine-protein kinase GSO1"/>
    <property type="match status" value="2"/>
</dbReference>
<evidence type="ECO:0000256" key="16">
    <source>
        <dbReference type="ARBA" id="ARBA00023170"/>
    </source>
</evidence>